<evidence type="ECO:0000313" key="3">
    <source>
        <dbReference type="Proteomes" id="UP001149074"/>
    </source>
</evidence>
<dbReference type="PANTHER" id="PTHR34391">
    <property type="entry name" value="UPF0658 GOLGI APPARATUS MEMBRANE PROTEIN C1952.10C-RELATED"/>
    <property type="match status" value="1"/>
</dbReference>
<feature type="transmembrane region" description="Helical" evidence="1">
    <location>
        <begin position="111"/>
        <end position="131"/>
    </location>
</feature>
<reference evidence="2" key="2">
    <citation type="journal article" date="2023" name="IMA Fungus">
        <title>Comparative genomic study of the Penicillium genus elucidates a diverse pangenome and 15 lateral gene transfer events.</title>
        <authorList>
            <person name="Petersen C."/>
            <person name="Sorensen T."/>
            <person name="Nielsen M.R."/>
            <person name="Sondergaard T.E."/>
            <person name="Sorensen J.L."/>
            <person name="Fitzpatrick D.A."/>
            <person name="Frisvad J.C."/>
            <person name="Nielsen K.L."/>
        </authorList>
    </citation>
    <scope>NUCLEOTIDE SEQUENCE</scope>
    <source>
        <strain evidence="2">IBT 30761</strain>
    </source>
</reference>
<reference evidence="2" key="1">
    <citation type="submission" date="2022-11" db="EMBL/GenBank/DDBJ databases">
        <authorList>
            <person name="Petersen C."/>
        </authorList>
    </citation>
    <scope>NUCLEOTIDE SEQUENCE</scope>
    <source>
        <strain evidence="2">IBT 30761</strain>
    </source>
</reference>
<accession>A0A9W9KKI0</accession>
<protein>
    <submittedName>
        <fullName evidence="2">Uncharacterized protein</fullName>
    </submittedName>
</protein>
<dbReference type="EMBL" id="JAPQKI010000003">
    <property type="protein sequence ID" value="KAJ5110099.1"/>
    <property type="molecule type" value="Genomic_DNA"/>
</dbReference>
<name>A0A9W9KKI0_9EURO</name>
<dbReference type="RefSeq" id="XP_056478210.1">
    <property type="nucleotide sequence ID" value="XM_056615238.1"/>
</dbReference>
<dbReference type="GeneID" id="81354217"/>
<dbReference type="Proteomes" id="UP001149074">
    <property type="component" value="Unassembled WGS sequence"/>
</dbReference>
<sequence length="157" mass="18730">MQYRELHAVSIDLPMQRAMNNETLVNINRDFWKYVQPAELAINLILAVCIMPTWFFAYQVHKEYKWAIYRRIHGDSGIKTFLVLTKINFFFSVGFIIQYNYIDVHWEEPEYSLTVALIPILILVMIFGIWFVRKEWKWAMIGIIVSSLATLRLFTPY</sequence>
<proteinExistence type="predicted"/>
<evidence type="ECO:0000313" key="2">
    <source>
        <dbReference type="EMBL" id="KAJ5110099.1"/>
    </source>
</evidence>
<gene>
    <name evidence="2" type="ORF">N7532_002744</name>
</gene>
<feature type="transmembrane region" description="Helical" evidence="1">
    <location>
        <begin position="40"/>
        <end position="60"/>
    </location>
</feature>
<keyword evidence="1" id="KW-1133">Transmembrane helix</keyword>
<dbReference type="AlphaFoldDB" id="A0A9W9KKI0"/>
<keyword evidence="1" id="KW-0472">Membrane</keyword>
<dbReference type="GO" id="GO:0005794">
    <property type="term" value="C:Golgi apparatus"/>
    <property type="evidence" value="ECO:0007669"/>
    <property type="project" value="TreeGrafter"/>
</dbReference>
<evidence type="ECO:0000256" key="1">
    <source>
        <dbReference type="SAM" id="Phobius"/>
    </source>
</evidence>
<dbReference type="PANTHER" id="PTHR34391:SF1">
    <property type="entry name" value="UPF0658 GOLGI APPARATUS MEMBRANE PROTEIN C1952.10C-RELATED"/>
    <property type="match status" value="1"/>
</dbReference>
<dbReference type="OrthoDB" id="10252009at2759"/>
<comment type="caution">
    <text evidence="2">The sequence shown here is derived from an EMBL/GenBank/DDBJ whole genome shotgun (WGS) entry which is preliminary data.</text>
</comment>
<organism evidence="2 3">
    <name type="scientific">Penicillium argentinense</name>
    <dbReference type="NCBI Taxonomy" id="1131581"/>
    <lineage>
        <taxon>Eukaryota</taxon>
        <taxon>Fungi</taxon>
        <taxon>Dikarya</taxon>
        <taxon>Ascomycota</taxon>
        <taxon>Pezizomycotina</taxon>
        <taxon>Eurotiomycetes</taxon>
        <taxon>Eurotiomycetidae</taxon>
        <taxon>Eurotiales</taxon>
        <taxon>Aspergillaceae</taxon>
        <taxon>Penicillium</taxon>
    </lineage>
</organism>
<keyword evidence="3" id="KW-1185">Reference proteome</keyword>
<feature type="transmembrane region" description="Helical" evidence="1">
    <location>
        <begin position="138"/>
        <end position="155"/>
    </location>
</feature>
<dbReference type="InterPro" id="IPR040410">
    <property type="entry name" value="UPF0658_Golgi"/>
</dbReference>
<feature type="transmembrane region" description="Helical" evidence="1">
    <location>
        <begin position="81"/>
        <end position="99"/>
    </location>
</feature>
<keyword evidence="1" id="KW-0812">Transmembrane</keyword>